<evidence type="ECO:0000256" key="4">
    <source>
        <dbReference type="ARBA" id="ARBA00022807"/>
    </source>
</evidence>
<feature type="domain" description="Ubiquitin-like protease family profile" evidence="6">
    <location>
        <begin position="533"/>
        <end position="711"/>
    </location>
</feature>
<dbReference type="Gene3D" id="3.40.395.10">
    <property type="entry name" value="Adenoviral Proteinase, Chain A"/>
    <property type="match status" value="1"/>
</dbReference>
<dbReference type="PANTHER" id="PTHR12606:SF122">
    <property type="entry name" value="UBIQUITIN-LIKE PROTEASE FAMILY PROFILE DOMAIN-CONTAINING PROTEIN"/>
    <property type="match status" value="1"/>
</dbReference>
<evidence type="ECO:0000256" key="3">
    <source>
        <dbReference type="ARBA" id="ARBA00022801"/>
    </source>
</evidence>
<name>A0A8I6YIF5_HORVV</name>
<evidence type="ECO:0000259" key="6">
    <source>
        <dbReference type="PROSITE" id="PS50600"/>
    </source>
</evidence>
<reference evidence="7" key="3">
    <citation type="submission" date="2022-01" db="UniProtKB">
        <authorList>
            <consortium name="EnsemblPlants"/>
        </authorList>
    </citation>
    <scope>IDENTIFICATION</scope>
    <source>
        <strain evidence="7">subsp. vulgare</strain>
    </source>
</reference>
<dbReference type="Pfam" id="PF02902">
    <property type="entry name" value="Peptidase_C48"/>
    <property type="match status" value="1"/>
</dbReference>
<protein>
    <recommendedName>
        <fullName evidence="6">Ubiquitin-like protease family profile domain-containing protein</fullName>
    </recommendedName>
</protein>
<organism evidence="7 8">
    <name type="scientific">Hordeum vulgare subsp. vulgare</name>
    <name type="common">Domesticated barley</name>
    <dbReference type="NCBI Taxonomy" id="112509"/>
    <lineage>
        <taxon>Eukaryota</taxon>
        <taxon>Viridiplantae</taxon>
        <taxon>Streptophyta</taxon>
        <taxon>Embryophyta</taxon>
        <taxon>Tracheophyta</taxon>
        <taxon>Spermatophyta</taxon>
        <taxon>Magnoliopsida</taxon>
        <taxon>Liliopsida</taxon>
        <taxon>Poales</taxon>
        <taxon>Poaceae</taxon>
        <taxon>BOP clade</taxon>
        <taxon>Pooideae</taxon>
        <taxon>Triticodae</taxon>
        <taxon>Triticeae</taxon>
        <taxon>Hordeinae</taxon>
        <taxon>Hordeum</taxon>
    </lineage>
</organism>
<dbReference type="Gramene" id="HORVU.MOREX.r3.5HG0496570.1">
    <property type="protein sequence ID" value="HORVU.MOREX.r3.5HG0496570.1"/>
    <property type="gene ID" value="HORVU.MOREX.r3.5HG0496570"/>
</dbReference>
<reference evidence="7" key="2">
    <citation type="submission" date="2020-10" db="EMBL/GenBank/DDBJ databases">
        <authorList>
            <person name="Scholz U."/>
            <person name="Mascher M."/>
            <person name="Fiebig A."/>
        </authorList>
    </citation>
    <scope>NUCLEOTIDE SEQUENCE [LARGE SCALE GENOMIC DNA]</scope>
    <source>
        <strain evidence="7">cv. Morex</strain>
    </source>
</reference>
<evidence type="ECO:0000256" key="5">
    <source>
        <dbReference type="SAM" id="MobiDB-lite"/>
    </source>
</evidence>
<evidence type="ECO:0000313" key="7">
    <source>
        <dbReference type="EnsemblPlants" id="HORVU.MOREX.r3.5HG0496570.1"/>
    </source>
</evidence>
<dbReference type="Proteomes" id="UP000011116">
    <property type="component" value="Chromosome 5H"/>
</dbReference>
<dbReference type="InterPro" id="IPR038765">
    <property type="entry name" value="Papain-like_cys_pep_sf"/>
</dbReference>
<reference evidence="8" key="1">
    <citation type="journal article" date="2012" name="Nature">
        <title>A physical, genetic and functional sequence assembly of the barley genome.</title>
        <authorList>
            <consortium name="The International Barley Genome Sequencing Consortium"/>
            <person name="Mayer K.F."/>
            <person name="Waugh R."/>
            <person name="Brown J.W."/>
            <person name="Schulman A."/>
            <person name="Langridge P."/>
            <person name="Platzer M."/>
            <person name="Fincher G.B."/>
            <person name="Muehlbauer G.J."/>
            <person name="Sato K."/>
            <person name="Close T.J."/>
            <person name="Wise R.P."/>
            <person name="Stein N."/>
        </authorList>
    </citation>
    <scope>NUCLEOTIDE SEQUENCE [LARGE SCALE GENOMIC DNA]</scope>
    <source>
        <strain evidence="8">cv. Morex</strain>
    </source>
</reference>
<keyword evidence="8" id="KW-1185">Reference proteome</keyword>
<proteinExistence type="inferred from homology"/>
<feature type="region of interest" description="Disordered" evidence="5">
    <location>
        <begin position="165"/>
        <end position="192"/>
    </location>
</feature>
<dbReference type="GO" id="GO:0008234">
    <property type="term" value="F:cysteine-type peptidase activity"/>
    <property type="evidence" value="ECO:0007669"/>
    <property type="project" value="UniProtKB-KW"/>
</dbReference>
<evidence type="ECO:0000256" key="2">
    <source>
        <dbReference type="ARBA" id="ARBA00022670"/>
    </source>
</evidence>
<dbReference type="PROSITE" id="PS50600">
    <property type="entry name" value="ULP_PROTEASE"/>
    <property type="match status" value="1"/>
</dbReference>
<dbReference type="SUPFAM" id="SSF54001">
    <property type="entry name" value="Cysteine proteinases"/>
    <property type="match status" value="1"/>
</dbReference>
<keyword evidence="3" id="KW-0378">Hydrolase</keyword>
<dbReference type="AlphaFoldDB" id="A0A8I6YIF5"/>
<dbReference type="InterPro" id="IPR003653">
    <property type="entry name" value="Peptidase_C48_C"/>
</dbReference>
<dbReference type="PANTHER" id="PTHR12606">
    <property type="entry name" value="SENTRIN/SUMO-SPECIFIC PROTEASE"/>
    <property type="match status" value="1"/>
</dbReference>
<keyword evidence="4" id="KW-0788">Thiol protease</keyword>
<accession>A0A8I6YIF5</accession>
<sequence>MSSRTSDFILIKKFKDSTKVASKRSVTFGGCHYAFAVSYPDNLYFGLNALPDIKPRILVWRGNKVKHFSDLDKCNSRSYEVNAPAGSNVSFASKVESAYASCLSIEVVKQMIDLVQKSNADKLINFQDWSESLVLNVLGLIGDSKFKSPVRSCAEYPLGSKADSPTFKNSGSDNLPGCKSVPIQSTKKASDDPSVSKLARIVMSDDCAKTNLSIPPLGTFAAPPSIVPPAPVSVPVSEGSSPTTSLFAMPVAMPTSIPSGSPLKRCKPNVGLISNIRPSMPRFKSDCASKDDHCVKKAGQIFHSAGVDFEFHPDTRNHSPLLPIDRVQCSQYVSERIRNSPKTPFEQDGVLMVALPPSNNSNPVQSSNKNHVDLTSPEALNEFFNGRYDVVGIDEVQIVGTSIFSDRCVNFTKKTNEAYNQLNKIASSSSFSLGAVNSPEVLIISDLDCVAKLKAAHQHNISITSKVSDCSTSTIQHVPRRIVGAARFNSDPYVQQMNRFPITLQERKHYFAMNRIGKDDVLCKYEAIRYDRAFCSYRSLASLCPNGHIDNFLLLCFCRYLFNKCHPSKSKKHFFFSYVGESILNNNNPDTRNPAIVRNAFEGACSAYLLWRSNFLYFPIGLEKHWFSFVVCLRDKAFVFLDSAYGENSMYHKAIRNEMVNNFTSLWHEFVTPMMNRRIAFESSDVLYPAVPKQDNRNDCGVFTFKFLEIFTPRTQMANLFSSADILNLRIRYANEMFFSPLNSCDKSFVTDFFLHEDNVN</sequence>
<evidence type="ECO:0000256" key="1">
    <source>
        <dbReference type="ARBA" id="ARBA00005234"/>
    </source>
</evidence>
<dbReference type="EnsemblPlants" id="HORVU.MOREX.r3.5HG0496570.1">
    <property type="protein sequence ID" value="HORVU.MOREX.r3.5HG0496570.1"/>
    <property type="gene ID" value="HORVU.MOREX.r3.5HG0496570"/>
</dbReference>
<comment type="similarity">
    <text evidence="1">Belongs to the peptidase C48 family.</text>
</comment>
<dbReference type="GO" id="GO:0006508">
    <property type="term" value="P:proteolysis"/>
    <property type="evidence" value="ECO:0007669"/>
    <property type="project" value="UniProtKB-KW"/>
</dbReference>
<keyword evidence="2" id="KW-0645">Protease</keyword>
<evidence type="ECO:0000313" key="8">
    <source>
        <dbReference type="Proteomes" id="UP000011116"/>
    </source>
</evidence>